<protein>
    <submittedName>
        <fullName evidence="1">Uncharacterized protein</fullName>
    </submittedName>
</protein>
<sequence>MLEYVCSGLVCGLGAGVAGAHSPEAVCDVLLAYALRPAKMRLRGVCAVRVWARVASVHSVLVVARVAECAGPRPFGWRP</sequence>
<dbReference type="Proteomes" id="UP000588098">
    <property type="component" value="Unassembled WGS sequence"/>
</dbReference>
<accession>A0A7W9UXB0</accession>
<organism evidence="1 2">
    <name type="scientific">Streptomyces zagrosensis</name>
    <dbReference type="NCBI Taxonomy" id="1042984"/>
    <lineage>
        <taxon>Bacteria</taxon>
        <taxon>Bacillati</taxon>
        <taxon>Actinomycetota</taxon>
        <taxon>Actinomycetes</taxon>
        <taxon>Kitasatosporales</taxon>
        <taxon>Streptomycetaceae</taxon>
        <taxon>Streptomyces</taxon>
    </lineage>
</organism>
<proteinExistence type="predicted"/>
<reference evidence="1 2" key="1">
    <citation type="submission" date="2020-08" db="EMBL/GenBank/DDBJ databases">
        <title>Genomic Encyclopedia of Type Strains, Phase III (KMG-III): the genomes of soil and plant-associated and newly described type strains.</title>
        <authorList>
            <person name="Whitman W."/>
        </authorList>
    </citation>
    <scope>NUCLEOTIDE SEQUENCE [LARGE SCALE GENOMIC DNA]</scope>
    <source>
        <strain evidence="1 2">CECT 8305</strain>
    </source>
</reference>
<name>A0A7W9UXB0_9ACTN</name>
<dbReference type="AlphaFoldDB" id="A0A7W9UXB0"/>
<keyword evidence="2" id="KW-1185">Reference proteome</keyword>
<evidence type="ECO:0000313" key="2">
    <source>
        <dbReference type="Proteomes" id="UP000588098"/>
    </source>
</evidence>
<gene>
    <name evidence="1" type="ORF">FHS42_001122</name>
</gene>
<comment type="caution">
    <text evidence="1">The sequence shown here is derived from an EMBL/GenBank/DDBJ whole genome shotgun (WGS) entry which is preliminary data.</text>
</comment>
<dbReference type="EMBL" id="JACHJL010000002">
    <property type="protein sequence ID" value="MBB5934096.1"/>
    <property type="molecule type" value="Genomic_DNA"/>
</dbReference>
<evidence type="ECO:0000313" key="1">
    <source>
        <dbReference type="EMBL" id="MBB5934096.1"/>
    </source>
</evidence>